<dbReference type="RefSeq" id="WP_311534692.1">
    <property type="nucleotide sequence ID" value="NZ_JAVRHQ010000010.1"/>
</dbReference>
<dbReference type="Pfam" id="PF02836">
    <property type="entry name" value="Glyco_hydro_2_C"/>
    <property type="match status" value="1"/>
</dbReference>
<reference evidence="8 9" key="1">
    <citation type="submission" date="2023-09" db="EMBL/GenBank/DDBJ databases">
        <authorList>
            <person name="Rey-Velasco X."/>
        </authorList>
    </citation>
    <scope>NUCLEOTIDE SEQUENCE [LARGE SCALE GENOMIC DNA]</scope>
    <source>
        <strain evidence="8 9">F363</strain>
    </source>
</reference>
<sequence length="826" mass="94143">MHRLFLLFLLFSSVAPAQKKELTTWRFSSEKNPEAMQVQLPHTWNVQDAFDDEPGYWRGKGIYEKTIQVNDTSQVYYLQFGGANQDAKVYMNNQLVGEHKGGYTAFQVPLSSAVKPGENKIKVELSNAHNETIPPLDADFTFYGGLYRKVWLVAENKVHFRKEYGTDKVKISPVLDENYDAEVKLSGEIENPEKEKLKLKISLFNPEGKEVYSEEKNTAENFSLNFPVEQPALWSPAAPNLYKLKIAIFKDASSLVDSYEHNIGFRKFEAAVEGFQLNGKELKLIGVNRHQDWQGMGNAVPVEMQLQDMVKIKEMGANFLRLAHYPQDQAIYKAADSLGLILWSEIPVVNKVPVAEDYKEYEKNVLQMQREHIAQNYNHPSFIFIGYMNEIFIRMVFDNAEGQEKQNIIDHTLKLAQKLENLTLELAPEHITVMAIHGNQIYNQTGITDLPMVLGWNLYYGWYDGKIEDLGGFLDMEHQKFPERPVIISEYGVGADARLHSNTPEKFDFSEEYQLLYHQGYLEQVLARDFVIGMTAWNFADFGSEFRGDAMPHINQKGLVNYDRSPKNIYYWYKSMLRPDEKFSRIYRDLPVHISSSAGKELKIISNQEVVIKLNGEKVAEKIPEDGVVKVNLELTKASNKIEILNREGKIEDEMQLVWQKPDFSAGDWLGINFGSNTYFLDDKDRQWLPASALKTLQISESAKPVKSSTNIRNTKNDPLFQTGITDVQNIKIKVPEGDYNVRLLFANLGKDKKLAYELNRKSAGTGTSTDGFELLLNGNKIKVSPAPEFHFVEKTLQVKAEGNIEIQAAKGTAFYIGGIALQKLD</sequence>
<keyword evidence="4" id="KW-0732">Signal</keyword>
<evidence type="ECO:0000313" key="8">
    <source>
        <dbReference type="EMBL" id="MDT0643069.1"/>
    </source>
</evidence>
<dbReference type="InterPro" id="IPR006101">
    <property type="entry name" value="Glyco_hydro_2"/>
</dbReference>
<organism evidence="8 9">
    <name type="scientific">Autumnicola tepida</name>
    <dbReference type="NCBI Taxonomy" id="3075595"/>
    <lineage>
        <taxon>Bacteria</taxon>
        <taxon>Pseudomonadati</taxon>
        <taxon>Bacteroidota</taxon>
        <taxon>Flavobacteriia</taxon>
        <taxon>Flavobacteriales</taxon>
        <taxon>Flavobacteriaceae</taxon>
        <taxon>Autumnicola</taxon>
    </lineage>
</organism>
<dbReference type="InterPro" id="IPR017853">
    <property type="entry name" value="GH"/>
</dbReference>
<dbReference type="Gene3D" id="2.60.120.260">
    <property type="entry name" value="Galactose-binding domain-like"/>
    <property type="match status" value="1"/>
</dbReference>
<dbReference type="Gene3D" id="2.60.40.10">
    <property type="entry name" value="Immunoglobulins"/>
    <property type="match status" value="1"/>
</dbReference>
<dbReference type="SUPFAM" id="SSF51445">
    <property type="entry name" value="(Trans)glycosidases"/>
    <property type="match status" value="1"/>
</dbReference>
<gene>
    <name evidence="8" type="ORF">RM553_09545</name>
</gene>
<evidence type="ECO:0000259" key="6">
    <source>
        <dbReference type="Pfam" id="PF02836"/>
    </source>
</evidence>
<evidence type="ECO:0000256" key="3">
    <source>
        <dbReference type="ARBA" id="ARBA00023295"/>
    </source>
</evidence>
<evidence type="ECO:0000259" key="7">
    <source>
        <dbReference type="Pfam" id="PF02837"/>
    </source>
</evidence>
<dbReference type="Gene3D" id="3.20.20.80">
    <property type="entry name" value="Glycosidases"/>
    <property type="match status" value="1"/>
</dbReference>
<accession>A0ABU3C9Q8</accession>
<feature type="chain" id="PRO_5046314974" evidence="4">
    <location>
        <begin position="18"/>
        <end position="826"/>
    </location>
</feature>
<comment type="similarity">
    <text evidence="1">Belongs to the glycosyl hydrolase 2 family.</text>
</comment>
<dbReference type="SUPFAM" id="SSF49303">
    <property type="entry name" value="beta-Galactosidase/glucuronidase domain"/>
    <property type="match status" value="1"/>
</dbReference>
<dbReference type="SUPFAM" id="SSF49785">
    <property type="entry name" value="Galactose-binding domain-like"/>
    <property type="match status" value="1"/>
</dbReference>
<evidence type="ECO:0000256" key="2">
    <source>
        <dbReference type="ARBA" id="ARBA00022801"/>
    </source>
</evidence>
<dbReference type="PRINTS" id="PR00132">
    <property type="entry name" value="GLHYDRLASE2"/>
</dbReference>
<dbReference type="EMBL" id="JAVRHQ010000010">
    <property type="protein sequence ID" value="MDT0643069.1"/>
    <property type="molecule type" value="Genomic_DNA"/>
</dbReference>
<keyword evidence="3" id="KW-0326">Glycosidase</keyword>
<dbReference type="InterPro" id="IPR013783">
    <property type="entry name" value="Ig-like_fold"/>
</dbReference>
<keyword evidence="9" id="KW-1185">Reference proteome</keyword>
<dbReference type="InterPro" id="IPR008979">
    <property type="entry name" value="Galactose-bd-like_sf"/>
</dbReference>
<feature type="signal peptide" evidence="4">
    <location>
        <begin position="1"/>
        <end position="17"/>
    </location>
</feature>
<keyword evidence="2 8" id="KW-0378">Hydrolase</keyword>
<proteinExistence type="inferred from homology"/>
<evidence type="ECO:0000256" key="1">
    <source>
        <dbReference type="ARBA" id="ARBA00007401"/>
    </source>
</evidence>
<dbReference type="InterPro" id="IPR006104">
    <property type="entry name" value="Glyco_hydro_2_N"/>
</dbReference>
<dbReference type="GO" id="GO:0016787">
    <property type="term" value="F:hydrolase activity"/>
    <property type="evidence" value="ECO:0007669"/>
    <property type="project" value="UniProtKB-KW"/>
</dbReference>
<dbReference type="InterPro" id="IPR006102">
    <property type="entry name" value="Ig-like_GH2"/>
</dbReference>
<evidence type="ECO:0000313" key="9">
    <source>
        <dbReference type="Proteomes" id="UP001262889"/>
    </source>
</evidence>
<dbReference type="InterPro" id="IPR051913">
    <property type="entry name" value="GH2_Domain-Containing"/>
</dbReference>
<dbReference type="Proteomes" id="UP001262889">
    <property type="component" value="Unassembled WGS sequence"/>
</dbReference>
<dbReference type="Pfam" id="PF00703">
    <property type="entry name" value="Glyco_hydro_2"/>
    <property type="match status" value="1"/>
</dbReference>
<protein>
    <submittedName>
        <fullName evidence="8">Glycoside hydrolase family 2 TIM barrel-domain containing protein</fullName>
    </submittedName>
</protein>
<feature type="domain" description="Glycoside hydrolase family 2 catalytic" evidence="6">
    <location>
        <begin position="274"/>
        <end position="575"/>
    </location>
</feature>
<dbReference type="InterPro" id="IPR006103">
    <property type="entry name" value="Glyco_hydro_2_cat"/>
</dbReference>
<evidence type="ECO:0000256" key="4">
    <source>
        <dbReference type="SAM" id="SignalP"/>
    </source>
</evidence>
<feature type="domain" description="Glycoside hydrolase family 2 immunoglobulin-like beta-sandwich" evidence="5">
    <location>
        <begin position="168"/>
        <end position="266"/>
    </location>
</feature>
<dbReference type="PANTHER" id="PTHR42732">
    <property type="entry name" value="BETA-GALACTOSIDASE"/>
    <property type="match status" value="1"/>
</dbReference>
<dbReference type="PANTHER" id="PTHR42732:SF1">
    <property type="entry name" value="BETA-MANNOSIDASE"/>
    <property type="match status" value="1"/>
</dbReference>
<dbReference type="InterPro" id="IPR036156">
    <property type="entry name" value="Beta-gal/glucu_dom_sf"/>
</dbReference>
<comment type="caution">
    <text evidence="8">The sequence shown here is derived from an EMBL/GenBank/DDBJ whole genome shotgun (WGS) entry which is preliminary data.</text>
</comment>
<dbReference type="Pfam" id="PF02837">
    <property type="entry name" value="Glyco_hydro_2_N"/>
    <property type="match status" value="1"/>
</dbReference>
<name>A0ABU3C9Q8_9FLAO</name>
<feature type="domain" description="Glycosyl hydrolases family 2 sugar binding" evidence="7">
    <location>
        <begin position="55"/>
        <end position="153"/>
    </location>
</feature>
<dbReference type="Gene3D" id="2.60.120.430">
    <property type="entry name" value="Galactose-binding lectin"/>
    <property type="match status" value="1"/>
</dbReference>
<evidence type="ECO:0000259" key="5">
    <source>
        <dbReference type="Pfam" id="PF00703"/>
    </source>
</evidence>